<evidence type="ECO:0000313" key="3">
    <source>
        <dbReference type="Proteomes" id="UP000612956"/>
    </source>
</evidence>
<gene>
    <name evidence="2" type="ORF">GCM10011591_05500</name>
</gene>
<name>A0A917V4K2_9NOCA</name>
<dbReference type="InterPro" id="IPR029058">
    <property type="entry name" value="AB_hydrolase_fold"/>
</dbReference>
<sequence length="406" mass="42867">MTQQLPQSQAEVQALTRLAGDEFVSAVDGIADIHRAISDRVFATLRLGLGPAADPVKIVHDAITDGVYAIVSGSGSVVGEVASAVAVPGVPAPSRTVWGAGVLAAVQGLIGDTLADNAPILSTPMTFRVDGAPIRPDVLAAYSPTPTAKLVVSVHGLVETEHAWRLGGEATYGDRLATDLGYTPLFLRYNSGLHISENGAQLSELLADVVAHWPVPVEEICLIGHSMGGLVARSACHQAAEAGADWVSWVRQIICLGSPHLGAPLEQAVHYAAAALDHFPETRPLSRLLKRRSAGIRDLRRGSLVDEDWADLDADALRTRVAAEVPLLPSIDHYFVTATVTRSPRHPLGRLIGDGLVLSGSGSGRGDARRMGLGEVNGMHVPGAHHFGLLNHDSVYQALRSWLSLP</sequence>
<dbReference type="GO" id="GO:0016788">
    <property type="term" value="F:hydrolase activity, acting on ester bonds"/>
    <property type="evidence" value="ECO:0007669"/>
    <property type="project" value="InterPro"/>
</dbReference>
<comment type="caution">
    <text evidence="2">The sequence shown here is derived from an EMBL/GenBank/DDBJ whole genome shotgun (WGS) entry which is preliminary data.</text>
</comment>
<proteinExistence type="predicted"/>
<dbReference type="Gene3D" id="3.40.50.1820">
    <property type="entry name" value="alpha/beta hydrolase"/>
    <property type="match status" value="1"/>
</dbReference>
<keyword evidence="3" id="KW-1185">Reference proteome</keyword>
<evidence type="ECO:0000259" key="1">
    <source>
        <dbReference type="Pfam" id="PF07819"/>
    </source>
</evidence>
<evidence type="ECO:0000313" key="2">
    <source>
        <dbReference type="EMBL" id="GGK36737.1"/>
    </source>
</evidence>
<protein>
    <submittedName>
        <fullName evidence="2">Permease</fullName>
    </submittedName>
</protein>
<dbReference type="AlphaFoldDB" id="A0A917V4K2"/>
<dbReference type="RefSeq" id="WP_188827095.1">
    <property type="nucleotide sequence ID" value="NZ_BMMW01000001.1"/>
</dbReference>
<reference evidence="2" key="2">
    <citation type="submission" date="2020-09" db="EMBL/GenBank/DDBJ databases">
        <authorList>
            <person name="Sun Q."/>
            <person name="Zhou Y."/>
        </authorList>
    </citation>
    <scope>NUCLEOTIDE SEQUENCE</scope>
    <source>
        <strain evidence="2">CGMCC 4.7278</strain>
    </source>
</reference>
<dbReference type="InterPro" id="IPR012908">
    <property type="entry name" value="PGAP1-ab_dom-like"/>
</dbReference>
<reference evidence="2" key="1">
    <citation type="journal article" date="2014" name="Int. J. Syst. Evol. Microbiol.">
        <title>Complete genome sequence of Corynebacterium casei LMG S-19264T (=DSM 44701T), isolated from a smear-ripened cheese.</title>
        <authorList>
            <consortium name="US DOE Joint Genome Institute (JGI-PGF)"/>
            <person name="Walter F."/>
            <person name="Albersmeier A."/>
            <person name="Kalinowski J."/>
            <person name="Ruckert C."/>
        </authorList>
    </citation>
    <scope>NUCLEOTIDE SEQUENCE</scope>
    <source>
        <strain evidence="2">CGMCC 4.7278</strain>
    </source>
</reference>
<feature type="domain" description="GPI inositol-deacylase PGAP1-like alpha/beta" evidence="1">
    <location>
        <begin position="216"/>
        <end position="314"/>
    </location>
</feature>
<dbReference type="Pfam" id="PF07819">
    <property type="entry name" value="PGAP1"/>
    <property type="match status" value="1"/>
</dbReference>
<accession>A0A917V4K2</accession>
<dbReference type="Proteomes" id="UP000612956">
    <property type="component" value="Unassembled WGS sequence"/>
</dbReference>
<dbReference type="EMBL" id="BMMW01000001">
    <property type="protein sequence ID" value="GGK36737.1"/>
    <property type="molecule type" value="Genomic_DNA"/>
</dbReference>
<organism evidence="2 3">
    <name type="scientific">Nocardia camponoti</name>
    <dbReference type="NCBI Taxonomy" id="1616106"/>
    <lineage>
        <taxon>Bacteria</taxon>
        <taxon>Bacillati</taxon>
        <taxon>Actinomycetota</taxon>
        <taxon>Actinomycetes</taxon>
        <taxon>Mycobacteriales</taxon>
        <taxon>Nocardiaceae</taxon>
        <taxon>Nocardia</taxon>
    </lineage>
</organism>
<dbReference type="SUPFAM" id="SSF53474">
    <property type="entry name" value="alpha/beta-Hydrolases"/>
    <property type="match status" value="1"/>
</dbReference>